<evidence type="ECO:0000313" key="4">
    <source>
        <dbReference type="Proteomes" id="UP000311382"/>
    </source>
</evidence>
<feature type="chain" id="PRO_5022853136" description="Secreted protein" evidence="2">
    <location>
        <begin position="17"/>
        <end position="119"/>
    </location>
</feature>
<evidence type="ECO:0000256" key="1">
    <source>
        <dbReference type="SAM" id="MobiDB-lite"/>
    </source>
</evidence>
<dbReference type="EMBL" id="SOZI01000019">
    <property type="protein sequence ID" value="TNY22865.1"/>
    <property type="molecule type" value="Genomic_DNA"/>
</dbReference>
<feature type="signal peptide" evidence="2">
    <location>
        <begin position="1"/>
        <end position="16"/>
    </location>
</feature>
<proteinExistence type="predicted"/>
<protein>
    <recommendedName>
        <fullName evidence="5">Secreted protein</fullName>
    </recommendedName>
</protein>
<evidence type="ECO:0000256" key="2">
    <source>
        <dbReference type="SAM" id="SignalP"/>
    </source>
</evidence>
<evidence type="ECO:0000313" key="3">
    <source>
        <dbReference type="EMBL" id="TNY22865.1"/>
    </source>
</evidence>
<feature type="region of interest" description="Disordered" evidence="1">
    <location>
        <begin position="64"/>
        <end position="119"/>
    </location>
</feature>
<organism evidence="3 4">
    <name type="scientific">Rhodotorula diobovata</name>
    <dbReference type="NCBI Taxonomy" id="5288"/>
    <lineage>
        <taxon>Eukaryota</taxon>
        <taxon>Fungi</taxon>
        <taxon>Dikarya</taxon>
        <taxon>Basidiomycota</taxon>
        <taxon>Pucciniomycotina</taxon>
        <taxon>Microbotryomycetes</taxon>
        <taxon>Sporidiobolales</taxon>
        <taxon>Sporidiobolaceae</taxon>
        <taxon>Rhodotorula</taxon>
    </lineage>
</organism>
<keyword evidence="4" id="KW-1185">Reference proteome</keyword>
<reference evidence="3 4" key="1">
    <citation type="submission" date="2019-03" db="EMBL/GenBank/DDBJ databases">
        <title>Rhodosporidium diobovatum UCD-FST 08-225 genome sequencing, assembly, and annotation.</title>
        <authorList>
            <person name="Fakankun I.U."/>
            <person name="Fristensky B."/>
            <person name="Levin D.B."/>
        </authorList>
    </citation>
    <scope>NUCLEOTIDE SEQUENCE [LARGE SCALE GENOMIC DNA]</scope>
    <source>
        <strain evidence="3 4">UCD-FST 08-225</strain>
    </source>
</reference>
<feature type="compositionally biased region" description="Basic and acidic residues" evidence="1">
    <location>
        <begin position="88"/>
        <end position="105"/>
    </location>
</feature>
<feature type="compositionally biased region" description="Gly residues" evidence="1">
    <location>
        <begin position="70"/>
        <end position="87"/>
    </location>
</feature>
<dbReference type="AlphaFoldDB" id="A0A5C5G1P2"/>
<accession>A0A5C5G1P2</accession>
<keyword evidence="2" id="KW-0732">Signal</keyword>
<sequence>MPAPCLLFLPSSFASAFPPNLPLTSSAVPCTLSLTVELACRRAAPGSVSCETDDVGGVRSCAPADEVGREGAGGAGGVVGIGRGEGPGARRLERLKGAAEREKEACAAPPASTPRSESL</sequence>
<name>A0A5C5G1P2_9BASI</name>
<dbReference type="Proteomes" id="UP000311382">
    <property type="component" value="Unassembled WGS sequence"/>
</dbReference>
<gene>
    <name evidence="3" type="ORF">DMC30DRAFT_391151</name>
</gene>
<evidence type="ECO:0008006" key="5">
    <source>
        <dbReference type="Google" id="ProtNLM"/>
    </source>
</evidence>
<comment type="caution">
    <text evidence="3">The sequence shown here is derived from an EMBL/GenBank/DDBJ whole genome shotgun (WGS) entry which is preliminary data.</text>
</comment>